<dbReference type="PROSITE" id="PS51192">
    <property type="entry name" value="HELICASE_ATP_BIND_1"/>
    <property type="match status" value="1"/>
</dbReference>
<accession>A0A9P6Q858</accession>
<sequence length="613" mass="68447">MQREMSIIEPSTLQREFIPPILHGQDILIRDTTGSGKTFGILLSLLSKPRVMIPVDLKKQLKGRRSAVRPGITSVFIVPNQELAFQLLDWTKQLLPDLIGDSDSHELDQHHNQLDALIQVLTVSSPAAHEAQITQLAKTLPHVLVATPSRLWTLLQQGVLDLSMIETLVLDEVDHLVRIPGRYATQQQLANRDAHPKPAELAVREILRSAKALGRCHSGDDTDKEDGESTGGEASNNEGLSKPNNTEVVAMKKEIQALEQVIASRRNSDSVATDGTQTVKKRAKSKTNILQTPIQLIASSATMNRTIRHWLLTNQWIFNPVWVDTTKSVVLPQGIQHYCLVVGQNSIRNMKKEADPYQAKDQLAVPKMVAQGKDEDEDEDDEDGGDRHLHRFENDDDDDNDDGDDDDEQQYRDWAATDQEWQDAERAWQQQQLEKADTGHQHIATVSQSFSDDDDRMLESVVNACALENASTACVFFCNQPSLPKISDRLEHQFEFPVKLIQDAYQQDQQSLTSTSRKGLATPASAPTTKHPSVFIANESNARGLDLPNISHVIVVGLPSCPSSYLHMAGRTGRFGKMGKVVTILRDEGRIEDRARTLFKTLQVNIEPFPHVE</sequence>
<keyword evidence="4" id="KW-0067">ATP-binding</keyword>
<dbReference type="Proteomes" id="UP000807716">
    <property type="component" value="Unassembled WGS sequence"/>
</dbReference>
<comment type="caution">
    <text evidence="8">The sequence shown here is derived from an EMBL/GenBank/DDBJ whole genome shotgun (WGS) entry which is preliminary data.</text>
</comment>
<dbReference type="GO" id="GO:0003676">
    <property type="term" value="F:nucleic acid binding"/>
    <property type="evidence" value="ECO:0007669"/>
    <property type="project" value="InterPro"/>
</dbReference>
<feature type="domain" description="Helicase ATP-binding" evidence="6">
    <location>
        <begin position="18"/>
        <end position="321"/>
    </location>
</feature>
<dbReference type="GO" id="GO:0016787">
    <property type="term" value="F:hydrolase activity"/>
    <property type="evidence" value="ECO:0007669"/>
    <property type="project" value="UniProtKB-KW"/>
</dbReference>
<gene>
    <name evidence="8" type="ORF">DFQ27_002125</name>
</gene>
<evidence type="ECO:0000259" key="6">
    <source>
        <dbReference type="PROSITE" id="PS51192"/>
    </source>
</evidence>
<reference evidence="8" key="1">
    <citation type="journal article" date="2020" name="Fungal Divers.">
        <title>Resolving the Mortierellaceae phylogeny through synthesis of multi-gene phylogenetics and phylogenomics.</title>
        <authorList>
            <person name="Vandepol N."/>
            <person name="Liber J."/>
            <person name="Desiro A."/>
            <person name="Na H."/>
            <person name="Kennedy M."/>
            <person name="Barry K."/>
            <person name="Grigoriev I.V."/>
            <person name="Miller A.N."/>
            <person name="O'Donnell K."/>
            <person name="Stajich J.E."/>
            <person name="Bonito G."/>
        </authorList>
    </citation>
    <scope>NUCLEOTIDE SEQUENCE</scope>
    <source>
        <strain evidence="8">BC1065</strain>
    </source>
</reference>
<name>A0A9P6Q858_9FUNG</name>
<protein>
    <recommendedName>
        <fullName evidence="10">P-loop containing nucleoside triphosphate hydrolase protein</fullName>
    </recommendedName>
</protein>
<dbReference type="PROSITE" id="PS51194">
    <property type="entry name" value="HELICASE_CTER"/>
    <property type="match status" value="1"/>
</dbReference>
<evidence type="ECO:0000313" key="8">
    <source>
        <dbReference type="EMBL" id="KAG0262759.1"/>
    </source>
</evidence>
<dbReference type="Pfam" id="PF00270">
    <property type="entry name" value="DEAD"/>
    <property type="match status" value="1"/>
</dbReference>
<dbReference type="InterPro" id="IPR014001">
    <property type="entry name" value="Helicase_ATP-bd"/>
</dbReference>
<feature type="region of interest" description="Disordered" evidence="5">
    <location>
        <begin position="369"/>
        <end position="440"/>
    </location>
</feature>
<dbReference type="SUPFAM" id="SSF52540">
    <property type="entry name" value="P-loop containing nucleoside triphosphate hydrolases"/>
    <property type="match status" value="1"/>
</dbReference>
<dbReference type="PANTHER" id="PTHR47960">
    <property type="entry name" value="DEAD-BOX ATP-DEPENDENT RNA HELICASE 50"/>
    <property type="match status" value="1"/>
</dbReference>
<evidence type="ECO:0008006" key="10">
    <source>
        <dbReference type="Google" id="ProtNLM"/>
    </source>
</evidence>
<feature type="region of interest" description="Disordered" evidence="5">
    <location>
        <begin position="214"/>
        <end position="245"/>
    </location>
</feature>
<feature type="compositionally biased region" description="Acidic residues" evidence="5">
    <location>
        <begin position="374"/>
        <end position="384"/>
    </location>
</feature>
<dbReference type="OrthoDB" id="10256233at2759"/>
<evidence type="ECO:0000313" key="9">
    <source>
        <dbReference type="Proteomes" id="UP000807716"/>
    </source>
</evidence>
<organism evidence="8 9">
    <name type="scientific">Actinomortierella ambigua</name>
    <dbReference type="NCBI Taxonomy" id="1343610"/>
    <lineage>
        <taxon>Eukaryota</taxon>
        <taxon>Fungi</taxon>
        <taxon>Fungi incertae sedis</taxon>
        <taxon>Mucoromycota</taxon>
        <taxon>Mortierellomycotina</taxon>
        <taxon>Mortierellomycetes</taxon>
        <taxon>Mortierellales</taxon>
        <taxon>Mortierellaceae</taxon>
        <taxon>Actinomortierella</taxon>
    </lineage>
</organism>
<feature type="region of interest" description="Disordered" evidence="5">
    <location>
        <begin position="511"/>
        <end position="533"/>
    </location>
</feature>
<keyword evidence="3" id="KW-0347">Helicase</keyword>
<feature type="compositionally biased region" description="Polar residues" evidence="5">
    <location>
        <begin position="232"/>
        <end position="245"/>
    </location>
</feature>
<evidence type="ECO:0000256" key="2">
    <source>
        <dbReference type="ARBA" id="ARBA00022801"/>
    </source>
</evidence>
<dbReference type="AlphaFoldDB" id="A0A9P6Q858"/>
<dbReference type="EMBL" id="JAAAJB010000178">
    <property type="protein sequence ID" value="KAG0262759.1"/>
    <property type="molecule type" value="Genomic_DNA"/>
</dbReference>
<dbReference type="SMART" id="SM00487">
    <property type="entry name" value="DEXDc"/>
    <property type="match status" value="1"/>
</dbReference>
<keyword evidence="9" id="KW-1185">Reference proteome</keyword>
<dbReference type="SMART" id="SM00490">
    <property type="entry name" value="HELICc"/>
    <property type="match status" value="1"/>
</dbReference>
<dbReference type="InterPro" id="IPR001650">
    <property type="entry name" value="Helicase_C-like"/>
</dbReference>
<dbReference type="GO" id="GO:0005524">
    <property type="term" value="F:ATP binding"/>
    <property type="evidence" value="ECO:0007669"/>
    <property type="project" value="UniProtKB-KW"/>
</dbReference>
<dbReference type="InterPro" id="IPR027417">
    <property type="entry name" value="P-loop_NTPase"/>
</dbReference>
<keyword evidence="1" id="KW-0547">Nucleotide-binding</keyword>
<keyword evidence="2" id="KW-0378">Hydrolase</keyword>
<feature type="compositionally biased region" description="Acidic residues" evidence="5">
    <location>
        <begin position="394"/>
        <end position="408"/>
    </location>
</feature>
<evidence type="ECO:0000256" key="3">
    <source>
        <dbReference type="ARBA" id="ARBA00022806"/>
    </source>
</evidence>
<evidence type="ECO:0000256" key="5">
    <source>
        <dbReference type="SAM" id="MobiDB-lite"/>
    </source>
</evidence>
<evidence type="ECO:0000256" key="1">
    <source>
        <dbReference type="ARBA" id="ARBA00022741"/>
    </source>
</evidence>
<dbReference type="GO" id="GO:0004386">
    <property type="term" value="F:helicase activity"/>
    <property type="evidence" value="ECO:0007669"/>
    <property type="project" value="UniProtKB-KW"/>
</dbReference>
<dbReference type="Pfam" id="PF00271">
    <property type="entry name" value="Helicase_C"/>
    <property type="match status" value="1"/>
</dbReference>
<feature type="domain" description="Helicase C-terminal" evidence="7">
    <location>
        <begin position="457"/>
        <end position="613"/>
    </location>
</feature>
<dbReference type="Gene3D" id="3.40.50.300">
    <property type="entry name" value="P-loop containing nucleotide triphosphate hydrolases"/>
    <property type="match status" value="2"/>
</dbReference>
<proteinExistence type="predicted"/>
<evidence type="ECO:0000256" key="4">
    <source>
        <dbReference type="ARBA" id="ARBA00022840"/>
    </source>
</evidence>
<evidence type="ECO:0000259" key="7">
    <source>
        <dbReference type="PROSITE" id="PS51194"/>
    </source>
</evidence>
<dbReference type="InterPro" id="IPR011545">
    <property type="entry name" value="DEAD/DEAH_box_helicase_dom"/>
</dbReference>